<evidence type="ECO:0000313" key="6">
    <source>
        <dbReference type="EMBL" id="AHH21631.1"/>
    </source>
</evidence>
<dbReference type="InterPro" id="IPR020806">
    <property type="entry name" value="PKS_PP-bd"/>
</dbReference>
<dbReference type="NCBIfam" id="TIGR01733">
    <property type="entry name" value="AA-adenyl-dom"/>
    <property type="match status" value="5"/>
</dbReference>
<dbReference type="CDD" id="cd17646">
    <property type="entry name" value="A_NRPS_AB3403-like"/>
    <property type="match status" value="2"/>
</dbReference>
<dbReference type="InterPro" id="IPR006162">
    <property type="entry name" value="Ppantetheine_attach_site"/>
</dbReference>
<feature type="domain" description="Carrier" evidence="5">
    <location>
        <begin position="5279"/>
        <end position="5356"/>
    </location>
</feature>
<feature type="domain" description="Carrier" evidence="5">
    <location>
        <begin position="3161"/>
        <end position="3236"/>
    </location>
</feature>
<dbReference type="CDD" id="cd19540">
    <property type="entry name" value="LCL_NRPS-like"/>
    <property type="match status" value="5"/>
</dbReference>
<evidence type="ECO:0000256" key="4">
    <source>
        <dbReference type="SAM" id="MobiDB-lite"/>
    </source>
</evidence>
<dbReference type="PATRIC" id="fig|1415166.3.peg.7049"/>
<dbReference type="NCBIfam" id="NF003417">
    <property type="entry name" value="PRK04813.1"/>
    <property type="match status" value="6"/>
</dbReference>
<dbReference type="Pfam" id="PF13193">
    <property type="entry name" value="AMP-binding_C"/>
    <property type="match status" value="5"/>
</dbReference>
<dbReference type="SMART" id="SM00823">
    <property type="entry name" value="PKS_PP"/>
    <property type="match status" value="5"/>
</dbReference>
<dbReference type="InterPro" id="IPR023213">
    <property type="entry name" value="CAT-like_dom_sf"/>
</dbReference>
<dbReference type="InterPro" id="IPR010071">
    <property type="entry name" value="AA_adenyl_dom"/>
</dbReference>
<dbReference type="OrthoDB" id="5475787at2"/>
<organism evidence="6 7">
    <name type="scientific">Nocardia nova SH22a</name>
    <dbReference type="NCBI Taxonomy" id="1415166"/>
    <lineage>
        <taxon>Bacteria</taxon>
        <taxon>Bacillati</taxon>
        <taxon>Actinomycetota</taxon>
        <taxon>Actinomycetes</taxon>
        <taxon>Mycobacteriales</taxon>
        <taxon>Nocardiaceae</taxon>
        <taxon>Nocardia</taxon>
    </lineage>
</organism>
<dbReference type="FunFam" id="3.40.50.980:FF:000001">
    <property type="entry name" value="Non-ribosomal peptide synthetase"/>
    <property type="match status" value="3"/>
</dbReference>
<feature type="region of interest" description="Disordered" evidence="4">
    <location>
        <begin position="1"/>
        <end position="28"/>
    </location>
</feature>
<dbReference type="HOGENOM" id="CLU_000022_0_8_11"/>
<dbReference type="EMBL" id="CP006850">
    <property type="protein sequence ID" value="AHH21631.1"/>
    <property type="molecule type" value="Genomic_DNA"/>
</dbReference>
<dbReference type="Pfam" id="PF00501">
    <property type="entry name" value="AMP-binding"/>
    <property type="match status" value="5"/>
</dbReference>
<dbReference type="InterPro" id="IPR045851">
    <property type="entry name" value="AMP-bd_C_sf"/>
</dbReference>
<dbReference type="InterPro" id="IPR042099">
    <property type="entry name" value="ANL_N_sf"/>
</dbReference>
<dbReference type="FunFam" id="1.10.1200.10:FF:000016">
    <property type="entry name" value="Non-ribosomal peptide synthase"/>
    <property type="match status" value="2"/>
</dbReference>
<evidence type="ECO:0000313" key="7">
    <source>
        <dbReference type="Proteomes" id="UP000019150"/>
    </source>
</evidence>
<dbReference type="Gene3D" id="3.30.300.30">
    <property type="match status" value="5"/>
</dbReference>
<dbReference type="Pfam" id="PF00668">
    <property type="entry name" value="Condensation"/>
    <property type="match status" value="6"/>
</dbReference>
<feature type="domain" description="Carrier" evidence="5">
    <location>
        <begin position="992"/>
        <end position="1067"/>
    </location>
</feature>
<dbReference type="CDD" id="cd05930">
    <property type="entry name" value="A_NRPS"/>
    <property type="match status" value="1"/>
</dbReference>
<dbReference type="Proteomes" id="UP000019150">
    <property type="component" value="Chromosome"/>
</dbReference>
<dbReference type="Gene3D" id="3.30.559.30">
    <property type="entry name" value="Nonribosomal peptide synthetase, condensation domain"/>
    <property type="match status" value="6"/>
</dbReference>
<dbReference type="eggNOG" id="COG1020">
    <property type="taxonomic scope" value="Bacteria"/>
</dbReference>
<dbReference type="Gene3D" id="3.40.50.980">
    <property type="match status" value="7"/>
</dbReference>
<evidence type="ECO:0000256" key="2">
    <source>
        <dbReference type="ARBA" id="ARBA00022450"/>
    </source>
</evidence>
<dbReference type="GO" id="GO:0072330">
    <property type="term" value="P:monocarboxylic acid biosynthetic process"/>
    <property type="evidence" value="ECO:0007669"/>
    <property type="project" value="UniProtKB-ARBA"/>
</dbReference>
<reference evidence="6 7" key="1">
    <citation type="journal article" date="2014" name="Appl. Environ. Microbiol.">
        <title>Insights into the Microbial Degradation of Rubber and Gutta-Percha by Analysis of the Complete Genome of Nocardia nova SH22a.</title>
        <authorList>
            <person name="Luo Q."/>
            <person name="Hiessl S."/>
            <person name="Poehlein A."/>
            <person name="Daniel R."/>
            <person name="Steinbuchel A."/>
        </authorList>
    </citation>
    <scope>NUCLEOTIDE SEQUENCE [LARGE SCALE GENOMIC DNA]</scope>
    <source>
        <strain evidence="6">SH22a</strain>
    </source>
</reference>
<dbReference type="GO" id="GO:0043041">
    <property type="term" value="P:amino acid activation for nonribosomal peptide biosynthetic process"/>
    <property type="evidence" value="ECO:0007669"/>
    <property type="project" value="TreeGrafter"/>
</dbReference>
<keyword evidence="2" id="KW-0596">Phosphopantetheine</keyword>
<dbReference type="InterPro" id="IPR036736">
    <property type="entry name" value="ACP-like_sf"/>
</dbReference>
<dbReference type="InterPro" id="IPR025110">
    <property type="entry name" value="AMP-bd_C"/>
</dbReference>
<dbReference type="FunFam" id="2.30.38.10:FF:000001">
    <property type="entry name" value="Non-ribosomal peptide synthetase PvdI"/>
    <property type="match status" value="2"/>
</dbReference>
<protein>
    <submittedName>
        <fullName evidence="6">Non-ribosomal peptide synthetase</fullName>
    </submittedName>
</protein>
<proteinExistence type="predicted"/>
<dbReference type="GO" id="GO:0009366">
    <property type="term" value="C:enterobactin synthetase complex"/>
    <property type="evidence" value="ECO:0007669"/>
    <property type="project" value="TreeGrafter"/>
</dbReference>
<dbReference type="GO" id="GO:0008610">
    <property type="term" value="P:lipid biosynthetic process"/>
    <property type="evidence" value="ECO:0007669"/>
    <property type="project" value="UniProtKB-ARBA"/>
</dbReference>
<dbReference type="Gene3D" id="3.40.50.12780">
    <property type="entry name" value="N-terminal domain of ligase-like"/>
    <property type="match status" value="2"/>
</dbReference>
<dbReference type="GO" id="GO:0047527">
    <property type="term" value="F:2,3-dihydroxybenzoate-serine ligase activity"/>
    <property type="evidence" value="ECO:0007669"/>
    <property type="project" value="TreeGrafter"/>
</dbReference>
<dbReference type="FunFam" id="3.30.300.30:FF:000010">
    <property type="entry name" value="Enterobactin synthetase component F"/>
    <property type="match status" value="1"/>
</dbReference>
<dbReference type="UniPathway" id="UPA00011"/>
<dbReference type="Pfam" id="PF00550">
    <property type="entry name" value="PP-binding"/>
    <property type="match status" value="5"/>
</dbReference>
<comment type="cofactor">
    <cofactor evidence="1">
        <name>pantetheine 4'-phosphate</name>
        <dbReference type="ChEBI" id="CHEBI:47942"/>
    </cofactor>
</comment>
<dbReference type="PANTHER" id="PTHR45527:SF1">
    <property type="entry name" value="FATTY ACID SYNTHASE"/>
    <property type="match status" value="1"/>
</dbReference>
<dbReference type="SUPFAM" id="SSF56801">
    <property type="entry name" value="Acetyl-CoA synthetase-like"/>
    <property type="match status" value="5"/>
</dbReference>
<evidence type="ECO:0000259" key="5">
    <source>
        <dbReference type="PROSITE" id="PS50075"/>
    </source>
</evidence>
<feature type="domain" description="Carrier" evidence="5">
    <location>
        <begin position="2108"/>
        <end position="2183"/>
    </location>
</feature>
<dbReference type="PROSITE" id="PS00012">
    <property type="entry name" value="PHOSPHOPANTETHEINE"/>
    <property type="match status" value="4"/>
</dbReference>
<gene>
    <name evidence="6" type="ORF">NONO_c68640</name>
</gene>
<dbReference type="KEGG" id="nno:NONO_c68640"/>
<dbReference type="InterPro" id="IPR000873">
    <property type="entry name" value="AMP-dep_synth/lig_dom"/>
</dbReference>
<dbReference type="InterPro" id="IPR020845">
    <property type="entry name" value="AMP-binding_CS"/>
</dbReference>
<dbReference type="PROSITE" id="PS50075">
    <property type="entry name" value="CARRIER"/>
    <property type="match status" value="5"/>
</dbReference>
<dbReference type="PANTHER" id="PTHR45527">
    <property type="entry name" value="NONRIBOSOMAL PEPTIDE SYNTHETASE"/>
    <property type="match status" value="1"/>
</dbReference>
<evidence type="ECO:0000256" key="1">
    <source>
        <dbReference type="ARBA" id="ARBA00001957"/>
    </source>
</evidence>
<dbReference type="GO" id="GO:0009239">
    <property type="term" value="P:enterobactin biosynthetic process"/>
    <property type="evidence" value="ECO:0007669"/>
    <property type="project" value="TreeGrafter"/>
</dbReference>
<dbReference type="Gene3D" id="2.30.38.10">
    <property type="entry name" value="Luciferase, Domain 3"/>
    <property type="match status" value="3"/>
</dbReference>
<dbReference type="PROSITE" id="PS00455">
    <property type="entry name" value="AMP_BINDING"/>
    <property type="match status" value="5"/>
</dbReference>
<dbReference type="InterPro" id="IPR001242">
    <property type="entry name" value="Condensation_dom"/>
</dbReference>
<dbReference type="InterPro" id="IPR009081">
    <property type="entry name" value="PP-bd_ACP"/>
</dbReference>
<dbReference type="CDD" id="cd17643">
    <property type="entry name" value="A_NRPS_Cytc1-like"/>
    <property type="match status" value="1"/>
</dbReference>
<keyword evidence="3" id="KW-0597">Phosphoprotein</keyword>
<dbReference type="GO" id="GO:0005829">
    <property type="term" value="C:cytosol"/>
    <property type="evidence" value="ECO:0007669"/>
    <property type="project" value="TreeGrafter"/>
</dbReference>
<evidence type="ECO:0000256" key="3">
    <source>
        <dbReference type="ARBA" id="ARBA00022553"/>
    </source>
</evidence>
<dbReference type="GO" id="GO:0031177">
    <property type="term" value="F:phosphopantetheine binding"/>
    <property type="evidence" value="ECO:0007669"/>
    <property type="project" value="InterPro"/>
</dbReference>
<dbReference type="FunFam" id="3.30.300.30:FF:000015">
    <property type="entry name" value="Nonribosomal peptide synthase SidD"/>
    <property type="match status" value="1"/>
</dbReference>
<dbReference type="NCBIfam" id="NF004282">
    <property type="entry name" value="PRK05691.1"/>
    <property type="match status" value="5"/>
</dbReference>
<sequence>MQDSELSGCGPDERQDAANTTTGRAGEPFPLTPAQLGVWYAQLLDPQTPITIAQYVDVHGDLDVEVLQRVSVDAAREFGSTVARLGESGGDPYQVVDPGLPVEIVPVDLREAEDPIAAAHEWMRAEYTAPIDLVADRLFAGAVLRVGDRRWFWYLRAHHIVLDGFGALTNTMRVAERYTAAVRGIEPEPAAAGTLESLVAGEQKYVGSSRFDSDRQYWAERVRDLDGTTTLNGRGAPRAAGNLVYGRQLPDKVVTRMNDLAAAHDSTAAVVLLAAFAAYLARSTGRDEAVLSLPVTARTTAVMRRSAGMLSNIVPLRMRIEDATWAELLRRTRVEVAGALRHQRYRHEDIRRDAGMEGLATRRALFGPLANIMLFRSDLTLGDTVGRYHVLSTGPVEDMSLNVYYGDSDRVHVDFEANPNLYRADDIARHHGRFVRFLERLVDLDPDRPLSSVEVTTELEREVSLRIWNATERDIDELAGPDATLASIFARQAARTPDAIALRGSQTLTYAEFAGRVNRLARELIARGAGPETTVALHIRRSTELMVAMYAVLAAGAAYVPLDPDHPAERTGYVLETAKPVAVLTTRGDGGAGDWIALEDLDLREHSAEPIADAERRAPLRPGHPAYVLFTSGSTGRPKGVAVPHAAIVNRLVWMQCAFGLRADDVVLQKTPATFDVSVWELCWPLQIGASVVLAAPDGHRDPAYLRAVIAEYGVTTAHFVPSMLAAFLAGSPRPDELSSLRNVFASGEELPGPLAQRLLAAAPGAGLHNLYGPTEAAVDVTAHRVGPLDTIGVPIGAPVYNTRLYVLDARLRPVPVGVPGELYLSGVQLARGYVGRSELTAERFVADPFAGGEADAGPGARMYRTGDLVRWTADGEVEYLGRTDFQVKLRGLRIELGEIESVLGQVPGVGRAVVVMRDDAGTGAQLVAYLVPAAPDAIDPARVRAAAARELPGYMAPAAYVLLEALPVNASGKLDRAALPAPQRSAAGYRAPQSVSERAVAAIFGEVLGRERIGLDDDFFALGGNSLVATRVAARLNADLGSAVGVRELFEATTVEALAELIDRAFETDDMRDAAGPVAGPRPPVLPLSPAQQRIWFLHRFDTGSADYNMPFVVRMSGPVDTAALRAALADVVARHEVLRTLFPADKAGVASQQILPATRVGAENFPVKPVAAEQLDDELARFAAAGFDLTREIPLRAALFAIAADEYALGVVLHHIAADGLSLPVLARQVAAAYSARLAGEVAFDAAPAVQYADYALWQRDRLGDLADPESEAARQLDYWTAALDGIPEQLDLPADRPRPAVAGGRGAVHRFELPAQLHAAITELARAHGVSAFMVLHAGLAALLARVTGTGDIVIGTPVAGRGHRELDDLIGMFVNTLVLRTPIAADEPFAVALERVRDADLAAFAHAELPFEQLVEALNPVRSQARHPLFQVMLGVADTRDIEVELPGLSVRTGTLDTGVTKFDLQLTVTESFAGAGPGEGPAPAGIAAEFTYATDLFDPETVAGYARWWRQLLTHAVNDPAVPVGELSLLDAAESQRCLASGRHDVTEPAPGALGEFARQVRLRPDAVAVVDGDRQFTYAELDARINRLARHLIATGVRPESVVALGMRRSAELVIAAYAVLTAGGAYLPIDPDQPSARLRQLVETAQPVCVLVSGDVPELGVPTVSVDRSEFGGRADTEVSASAGVKMTGANPAARNSTGAEFAGANPAGVEAKGFGGTEADRAGAYLSRPLTDADRPVPVHTANTAYLIFTSGSTGTPKGVVVQRGSLDNQIAWIVGEYGIGERDVVLFKTPPTFDVSVWELFAPLCAGARLVVAEPDGHRDTAYLAALVARHAVTLTSFVPSQLTTFVQSVDARDIRTLRAVFAAGEALGGITAREFAAVSDAAVHNLYGPTEFTVHATHAPVDAERRGPAPIGTPVRDSRVLVLDERLRPVPDLVVGELYLAGAQVARGYLRQGAATAGRFVADPFGPAGTRMYRTGDLVRRLRGGALEYLGRSDFQVKLRGQRLELGEIEAVLLDVPGVDAAAVRVYRHDTGDLLVAYVVSDVDDPRSLVADRLAELLPSYMVPSAYVALPALPQTPSGKLDRAALPDPVLTAARFRAPETAEQRAVATVFEQVLGVERVGLDDDFFALGGNSLIATQVSARLADALDREVAVRALFEHPDVAGLARRLRDSAFRRGPALIAGPRPEVVPLSYAQRRMWFRNRFDSASAVDNLTTAVRLSGVLDDAALTAALRDVLDRHEALRTRYPDLDGVPYQQIVAADEVPIDLTPQLVTEAELAGRLRELASDGFSVREAVPVRATLLRRAPEEHVLVVSIHHIAADGWSIAPLTRDLMIAYTARAAADAPRWRPLPVQYADYALWQREVLGAEDDSRSVFAAQLLFWRDELAGLPDVLALPGDRPRPAVASGRGARHRFTLAAESLAGLRALAERQGSTFFMALHAATAVLLAKLSGQRDIAIGTPMAGRGEAALDELVGMFVNTLVLRAEVAPEQTFAELLAAVRDGDLRAFAHRDVPFERLVEVLNPLRSAARHPLFQVMLDLRQAAAAVPELPGLRADLLELDSGTAKFDLQLTVEENPDGSAAAVFEYATDLFDAATIASFARRLGTLLDTVVADPERPIGTVDLLSDREREQILVAWNHTGRALPETTLPELFADRAERCPAAPALRFEGAEWAYDELSAQVNRLARLLISIGAGPGRTVAIGMRRSADLVIAVHAVLASGAAYVPVDPEHPRQRTRAVLDAVRPVCVLTRTDDGLELGTGEFGALLDIDRFDTSDYSSASITDADRLRPLRAEHTAYVIFTSGSTGVPKGVAVSHRAIVNRLVWMQSEYGLSADDVVLQKTPVTFDVSVWELFWALQVGARLVVARPDGHRDPGYLAELIESERVTTAHFVPSMLALFIAHARPGSLRTVFTSGEALPVDVAQRMRAATGARLHNLYGPTEAAVDVTYHEVTDADTATVPIGRPVHNTRVYVLDTWLRPVPVGVAGELYLAGTQLAEGYVRRSDLTAARFVADPFGSGSRLYRTGDLVAWNTAGELEYHGRTDFQVKVRGLRIELGEIESALVDRSEIDRAVVVVHSDPHTGDRLVAYPVPVAGVALDLGAVKAALAQRLPAYMMPSDYVVLDELPLNGSGKIDRAALPDPVRQVREYRAPETTTEQLVASVFAELLGAERVGRDDDFFELGGNSLLATQVLARIGAALDAHLPVRLLFEATTVSSLALRVRRETGTGARPPLTARTHTEPVPLSAAQRRIWFLNRYRADAGSAASLDLIPLVLRLRGDLRVDALRAALADVTARHETLRTRYPDTADGPVQVVDSIRDLRLPVEAVDEQASTARIADLCAEPFDLTVETGFRAALFELAPDHHVLLLALHHICADGFSLGPLAGDVMTAYTARRGGREPDLPELRVTYRDYTLWQADVLGDLADPGSELARQREFWRARLDGLPDQLELPSDRPRPITPSHRAGNHRFRIDSDLHSELGELARKHETTLFSTVHAALAVLLARMSGTSDIAIGTPVAGRGEPALDPMVGMFVNTLVLRTQIDSRDHFDAVLDLVRAQDISALSQAEVPFEQVVEMLAPARAANRHPLFQVVLTFQNFALPAIELPDLQVTPEAAEAVSTEFDLQFTVLESIDADGRAGGMTVDIGYATDLFDPVTIHELARRFEQVLAAVSHDHTVVVGDIQLLSAEEQHRTLREWSTTGTDSAETTTLAARFEAAARDRDAIAVRAGATTLTYGELDARSNRLARRLIAAGAGPETLVAVALPRTAELVVALLAVVKSGAGYLPVDPDYPADRIDYVLADSRPVCVITEGAVAGGGTGPVIGIGSADEFSSAPITDADRRAPLRPDNTAYVIYTSGSTGKPKGVQIPHANVIRLLDNTRERFDFGSDDVWTLFHSYAFDFSVWELWGALLHGGRIVVVDYFTSRSPQQFLELLGDEGVTVLNQTPSAFYQLMSADAAQPATGLRLRCVVFGGEALEPARLRDWFARHPHTPRLINMYGITETTVHVSFRELGADTGSAGVIGAALPGLAVRLLDSRLRPVPVGVPGEIYVSGGQLARGYLHRPGLTAGRFVADPYGAPGALTYRSGDLARWTASGELEYLGRADQQVNMRGFRVELGEIEAALLAVDGVREAAVVVRADGGEERLVGYVVGDLDTRRVRQAVAGRLPEHMVPAAVLAVDRIPLTVNGKRDVRALPAPVFETAVFRRPRTAAEQFVADAFAEVLSDLEPGRMIGADDDFFALGGGSLAAAKAVARIGAALGVTVPVRALFEHPRVHDLAAVAVAGADRPALTADARPDRLPLSPAQQRMWFLNRFDPASAAYNIPLVLRLSGDADLPALARALRDVLGRHESLRTVYPEVDGAATQVILPAERARIDAEPIPMTEVELPQQLRALTAAGFDVTAEIPVRARIFELAADEHVLAVVLHHIAADGSSIVPFVADLMGAYQARVRGDRPGWSPLPVQYADYALWQHRLLGDESDADSLVSRQLAFWSGALAGLPDQLDLPTDHPRPAKQSLRGRRVEFALDADVHLRLTELARAHGATLFMVVHAAFAALLARLCDTSDIAVGTPVAGRNDAAVDEVIGMFVNTVVLRAAVDVDDSFDTLLRGVRTADIAALSHTEVPFERLVEVLNPRRSTARHPLVQVGLSFQNHDRARLELPGLTVTQIESDGETAQFDLHLFAVDHYSETGVPAGMDLALGCATDLFTAATGERLAAQLTRVLTAVAGAPETRIRDLGLMGEQEYRFVVEDGNRTHHYVAEATLADLLDIQVATTPNAIAVIDDTASEAIELDYRDIDDRVNRLARHLIGLGVGPDTTVVLALRRSVELVIAMYAVTKAGGAYVPVDLDHPAERIERIVATAAPICVLGTGALPGLRPEVPVVDPGMDLSRYPAVPIEPGERVRPLRAAHTAYVIFTSGSTGVPKGVAVSHGAIVNQLFWLRTEFGIDATDRTLLKTPATFDLSVWEFWSTAISGGTLVVTEPGAERDPDRLRALVRRHRISLLFTVPSLLGMLLASEEGLPRELRAVLAIGETLPSTLAKQIERLSGTTLFNLYGPTETAVSVTSHRVDGVPGLVVPIGAPVWNTRAHVLDRRLRPVPPGVLGELYVAGDQLARGYQGQPGATAARFVADPFGGGRMYRTGDIVRRRADGLLEYLERADFQVKIGGFRIELGEVETALRRQAGVEAAVAVATDQVAGGSRLIAYAAVPGHGIDGAGLREALLGELPKYMVPAVVVVLDALPLNANGKIDRDRLPAPVLPRGEFRAPETDAELLVAAEFAGVVGAADVPVGAETDFFELGGNSLSAARLAARLGTAAGVRVPVAAVFESPTVAALARWLETADRTDRPVLRPRTTPGPVALSPAQQRMWVLHRLTPDSAAYHVPVALRLSGELDLDALRAALADLAARHEVLRTCYPETEHGPVQEIVPVAALALDIDPITVRDTEIEERIGEIVAEGFDITAAPPIRVRLLRTAADAHVLVVVVHHISADGYSMAPLTRDLIAAYTSRRAGTAPQWSALPIQYADYSEWLRTLLGDDTDPASLAAGQLGYWHDRLADAPELLALPTDRPRPARRDMRGATVDFALGAELVERLATVAREHGTTLFSTVHTAFAVLLAKLSGQSDIVIGAPVAGRGERELDDLVGMFVNTVALRTLVDSRLPFAELLDGVRADDLAALGRAEVPFERVVESLGRTRTSAYAPIFQVLFTFQNMPQDAVDLPGLRVATLEPGLPEAKFDLQLTALEEFGDDGARDLRMQFCYPTDIFDERTVAMFARRLELVLATVAADPSIAVRAIDIRTDDERNRRLVRSGPVPLPDDLVGLVGAAAGSAPDALAVEFGGREVGFAELHRKLVAVGRAMGANARTDALINVALAGLLPGVLTAGAGGLTTMLEMLQARAWGVLTTDGIGVEGADIALHSD</sequence>
<keyword evidence="7" id="KW-1185">Reference proteome</keyword>
<dbReference type="STRING" id="1415166.NONO_c68640"/>
<feature type="domain" description="Carrier" evidence="5">
    <location>
        <begin position="4219"/>
        <end position="4298"/>
    </location>
</feature>
<dbReference type="FunFam" id="3.40.50.12780:FF:000012">
    <property type="entry name" value="Non-ribosomal peptide synthetase"/>
    <property type="match status" value="4"/>
</dbReference>
<dbReference type="SUPFAM" id="SSF47336">
    <property type="entry name" value="ACP-like"/>
    <property type="match status" value="5"/>
</dbReference>
<dbReference type="Gene3D" id="3.30.559.10">
    <property type="entry name" value="Chloramphenicol acetyltransferase-like domain"/>
    <property type="match status" value="6"/>
</dbReference>
<accession>W5TWQ9</accession>
<dbReference type="RefSeq" id="WP_158436416.1">
    <property type="nucleotide sequence ID" value="NZ_CP006850.1"/>
</dbReference>
<name>W5TWQ9_9NOCA</name>
<dbReference type="SUPFAM" id="SSF52777">
    <property type="entry name" value="CoA-dependent acyltransferases"/>
    <property type="match status" value="12"/>
</dbReference>
<dbReference type="FunFam" id="3.40.50.980:FF:000002">
    <property type="entry name" value="Enterobactin synthetase component F"/>
    <property type="match status" value="3"/>
</dbReference>
<dbReference type="Gene3D" id="1.10.1200.10">
    <property type="entry name" value="ACP-like"/>
    <property type="match status" value="5"/>
</dbReference>